<evidence type="ECO:0000313" key="3">
    <source>
        <dbReference type="Proteomes" id="UP000620550"/>
    </source>
</evidence>
<comment type="caution">
    <text evidence="2">The sequence shown here is derived from an EMBL/GenBank/DDBJ whole genome shotgun (WGS) entry which is preliminary data.</text>
</comment>
<sequence length="166" mass="19375">MIKSLLFLLLVIPIGSPIKAQDHIEQFRQQYPYARKDAAVCQKQISFINRMDTFSPIERAYAGAFYAVWPEHLQSPLKKLNAFKKGKDYLEQAVKEDPNNMEIRFLRLTVQYNAPSILGYNDKKAEDLRIVLDNFKKTKSLTLRNNIREFLLPTDLLSERQLKVLD</sequence>
<evidence type="ECO:0000313" key="2">
    <source>
        <dbReference type="EMBL" id="GHE49116.1"/>
    </source>
</evidence>
<protein>
    <recommendedName>
        <fullName evidence="4">Tetratricopeptide repeat protein</fullName>
    </recommendedName>
</protein>
<dbReference type="EMBL" id="BNAF01000019">
    <property type="protein sequence ID" value="GHE49116.1"/>
    <property type="molecule type" value="Genomic_DNA"/>
</dbReference>
<feature type="chain" id="PRO_5046770356" description="Tetratricopeptide repeat protein" evidence="1">
    <location>
        <begin position="21"/>
        <end position="166"/>
    </location>
</feature>
<proteinExistence type="predicted"/>
<gene>
    <name evidence="2" type="ORF">GCM10017764_35160</name>
</gene>
<dbReference type="RefSeq" id="WP_189628038.1">
    <property type="nucleotide sequence ID" value="NZ_BNAF01000019.1"/>
</dbReference>
<dbReference type="Proteomes" id="UP000620550">
    <property type="component" value="Unassembled WGS sequence"/>
</dbReference>
<feature type="signal peptide" evidence="1">
    <location>
        <begin position="1"/>
        <end position="20"/>
    </location>
</feature>
<accession>A0ABQ3I4H8</accession>
<keyword evidence="1" id="KW-0732">Signal</keyword>
<reference evidence="3" key="1">
    <citation type="journal article" date="2019" name="Int. J. Syst. Evol. Microbiol.">
        <title>The Global Catalogue of Microorganisms (GCM) 10K type strain sequencing project: providing services to taxonomists for standard genome sequencing and annotation.</title>
        <authorList>
            <consortium name="The Broad Institute Genomics Platform"/>
            <consortium name="The Broad Institute Genome Sequencing Center for Infectious Disease"/>
            <person name="Wu L."/>
            <person name="Ma J."/>
        </authorList>
    </citation>
    <scope>NUCLEOTIDE SEQUENCE [LARGE SCALE GENOMIC DNA]</scope>
    <source>
        <strain evidence="3">CGMCC 1.12966</strain>
    </source>
</reference>
<evidence type="ECO:0000256" key="1">
    <source>
        <dbReference type="SAM" id="SignalP"/>
    </source>
</evidence>
<evidence type="ECO:0008006" key="4">
    <source>
        <dbReference type="Google" id="ProtNLM"/>
    </source>
</evidence>
<organism evidence="2 3">
    <name type="scientific">Sphingobacterium griseoflavum</name>
    <dbReference type="NCBI Taxonomy" id="1474952"/>
    <lineage>
        <taxon>Bacteria</taxon>
        <taxon>Pseudomonadati</taxon>
        <taxon>Bacteroidota</taxon>
        <taxon>Sphingobacteriia</taxon>
        <taxon>Sphingobacteriales</taxon>
        <taxon>Sphingobacteriaceae</taxon>
        <taxon>Sphingobacterium</taxon>
    </lineage>
</organism>
<name>A0ABQ3I4H8_9SPHI</name>
<keyword evidence="3" id="KW-1185">Reference proteome</keyword>